<feature type="domain" description="J" evidence="2">
    <location>
        <begin position="8"/>
        <end position="71"/>
    </location>
</feature>
<protein>
    <submittedName>
        <fullName evidence="3">Chaperone protein DnaJ</fullName>
    </submittedName>
</protein>
<dbReference type="OrthoDB" id="9779889at2"/>
<dbReference type="Pfam" id="PF00226">
    <property type="entry name" value="DnaJ"/>
    <property type="match status" value="1"/>
</dbReference>
<keyword evidence="1" id="KW-0143">Chaperone</keyword>
<organism evidence="3 4">
    <name type="scientific">Fuerstiella marisgermanici</name>
    <dbReference type="NCBI Taxonomy" id="1891926"/>
    <lineage>
        <taxon>Bacteria</taxon>
        <taxon>Pseudomonadati</taxon>
        <taxon>Planctomycetota</taxon>
        <taxon>Planctomycetia</taxon>
        <taxon>Planctomycetales</taxon>
        <taxon>Planctomycetaceae</taxon>
        <taxon>Fuerstiella</taxon>
    </lineage>
</organism>
<dbReference type="PRINTS" id="PR00625">
    <property type="entry name" value="JDOMAIN"/>
</dbReference>
<dbReference type="SUPFAM" id="SSF46565">
    <property type="entry name" value="Chaperone J-domain"/>
    <property type="match status" value="1"/>
</dbReference>
<reference evidence="3 4" key="1">
    <citation type="journal article" date="2016" name="Front. Microbiol.">
        <title>Fuerstia marisgermanicae gen. nov., sp. nov., an Unusual Member of the Phylum Planctomycetes from the German Wadden Sea.</title>
        <authorList>
            <person name="Kohn T."/>
            <person name="Heuer A."/>
            <person name="Jogler M."/>
            <person name="Vollmers J."/>
            <person name="Boedeker C."/>
            <person name="Bunk B."/>
            <person name="Rast P."/>
            <person name="Borchert D."/>
            <person name="Glockner I."/>
            <person name="Freese H.M."/>
            <person name="Klenk H.P."/>
            <person name="Overmann J."/>
            <person name="Kaster A.K."/>
            <person name="Rohde M."/>
            <person name="Wiegand S."/>
            <person name="Jogler C."/>
        </authorList>
    </citation>
    <scope>NUCLEOTIDE SEQUENCE [LARGE SCALE GENOMIC DNA]</scope>
    <source>
        <strain evidence="3 4">NH11</strain>
    </source>
</reference>
<keyword evidence="4" id="KW-1185">Reference proteome</keyword>
<dbReference type="GO" id="GO:0051082">
    <property type="term" value="F:unfolded protein binding"/>
    <property type="evidence" value="ECO:0007669"/>
    <property type="project" value="TreeGrafter"/>
</dbReference>
<dbReference type="PANTHER" id="PTHR43096">
    <property type="entry name" value="DNAJ HOMOLOG 1, MITOCHONDRIAL-RELATED"/>
    <property type="match status" value="1"/>
</dbReference>
<dbReference type="GO" id="GO:0042026">
    <property type="term" value="P:protein refolding"/>
    <property type="evidence" value="ECO:0007669"/>
    <property type="project" value="TreeGrafter"/>
</dbReference>
<evidence type="ECO:0000313" key="3">
    <source>
        <dbReference type="EMBL" id="APZ94757.1"/>
    </source>
</evidence>
<accession>A0A1P8WL28</accession>
<name>A0A1P8WL28_9PLAN</name>
<dbReference type="Proteomes" id="UP000187735">
    <property type="component" value="Chromosome"/>
</dbReference>
<dbReference type="SMART" id="SM00271">
    <property type="entry name" value="DnaJ"/>
    <property type="match status" value="1"/>
</dbReference>
<dbReference type="InterPro" id="IPR036869">
    <property type="entry name" value="J_dom_sf"/>
</dbReference>
<gene>
    <name evidence="3" type="primary">dnaJ_2</name>
    <name evidence="3" type="ORF">Fuma_04396</name>
</gene>
<dbReference type="KEGG" id="fmr:Fuma_04396"/>
<proteinExistence type="predicted"/>
<dbReference type="RefSeq" id="WP_077026021.1">
    <property type="nucleotide sequence ID" value="NZ_CP017641.1"/>
</dbReference>
<evidence type="ECO:0000256" key="1">
    <source>
        <dbReference type="ARBA" id="ARBA00023186"/>
    </source>
</evidence>
<dbReference type="PANTHER" id="PTHR43096:SF52">
    <property type="entry name" value="DNAJ HOMOLOG 1, MITOCHONDRIAL-RELATED"/>
    <property type="match status" value="1"/>
</dbReference>
<dbReference type="STRING" id="1891926.Fuma_04396"/>
<sequence>MNDLEFIDFYEVMEVSSNATSETIERIFRFFGQRYHPDNSETGDSLKFRQLLAAYTTLRDPQKRAAYDVRYKEFQVEKSEIAKGAKSTAADCDDRHRLLSLFYSQRRRDMRQPGIGSSSLEQVMDCPAEVLEFHLWYFREKGWIKREECGLYAITADGIDRIEASEQRITSPDRTLTMQSPRQPGVASIDGRRTTAVAGTPHLARAVRGT</sequence>
<dbReference type="GO" id="GO:0005737">
    <property type="term" value="C:cytoplasm"/>
    <property type="evidence" value="ECO:0007669"/>
    <property type="project" value="TreeGrafter"/>
</dbReference>
<dbReference type="InterPro" id="IPR001623">
    <property type="entry name" value="DnaJ_domain"/>
</dbReference>
<dbReference type="EMBL" id="CP017641">
    <property type="protein sequence ID" value="APZ94757.1"/>
    <property type="molecule type" value="Genomic_DNA"/>
</dbReference>
<evidence type="ECO:0000259" key="2">
    <source>
        <dbReference type="PROSITE" id="PS50076"/>
    </source>
</evidence>
<dbReference type="Gene3D" id="1.10.287.110">
    <property type="entry name" value="DnaJ domain"/>
    <property type="match status" value="1"/>
</dbReference>
<evidence type="ECO:0000313" key="4">
    <source>
        <dbReference type="Proteomes" id="UP000187735"/>
    </source>
</evidence>
<dbReference type="PROSITE" id="PS50076">
    <property type="entry name" value="DNAJ_2"/>
    <property type="match status" value="1"/>
</dbReference>
<dbReference type="AlphaFoldDB" id="A0A1P8WL28"/>